<dbReference type="PROSITE" id="PS50011">
    <property type="entry name" value="PROTEIN_KINASE_DOM"/>
    <property type="match status" value="1"/>
</dbReference>
<feature type="region of interest" description="Disordered" evidence="10">
    <location>
        <begin position="278"/>
        <end position="318"/>
    </location>
</feature>
<evidence type="ECO:0000256" key="9">
    <source>
        <dbReference type="RuleBase" id="RU003465"/>
    </source>
</evidence>
<dbReference type="STRING" id="69332.A0A388KEE7"/>
<sequence length="2167" mass="237425">MLILRARVYKRSCLLIFVSAALLHLACGSNGRKHCKTTPKALLQSGVSIHGGTGVWVRDDQTEVVSTFSGQRESQMDPGRHQASGGCKLRPTRSLQLSCDDLAMPGGSTAREMFFSDAAKSSADDMATLTSNRSSICRMALLKGRRMSMEDRAICVDELQMPGKLPSVHFFAVYDGHGGAEAAETVVRRLHHVFRQRVVQRVLQQFQLGRASGLPKSEAIRQTMGSDRTSKFWSIAERMGLEGRQHRCNLEEHGPGCDLAQDFVGDGLSEAGFRGGLAAEADQGPDSGVSQSGPSKVGRPKWDCLHETKKKGSVEGEESLAEGGKLLLGPCTDPTRGFCDMEGLGGGIPADGTGGWQGSTDGGLCVDKNALDCENKDGTETGDGMERGELQTVGERLLLDVRDLADGGAMYRNLLSEALREAILDVDDEFSRAAETQRLASGTTATIALVVDGWLLVSNLGDTQGTLCREGQNEGAPSMIDSILHRQLRMNRRLRSRKRRHPRDKDADLCSAGELRAVDLTSDHRPDREDERQRIKAMGGTVTLYDDVWRVQGSLAVTRSIGDVRYKRYGVIADPEMNEWYNISSEDAFLVIASDGVFEHLNSQDACNIICAVRRGLGWKAVVDEAVSVSPTPIALSGQSSTSNNSLNPSEGSRDDSVKIEATIEHSGDVEAGHADAIACRSTENPGRSCTSELSNGKSSLAVGRASLRSGDVDGDSVVPKSSLSLGTNPRYKTDNKLRDGAIVETATRSSNGPCCQQPCARLSNWNRCCSSCKPQTHGTKPVALCRTLSSYQVAEDATPCNRAAIHRTNNDRTQCCEIAEHGTKPVTPWHTFSSYQVAEDATPCNGGAKHRKNDEGTQCFEMMEQPGGRSRPNMETAWTFRDLGEDTTGALTMDMSRGGMGEVVMDAQVLDLGPESDAIPKETANGGFVGDLFPVVFDGGTRKDDQVHDMNIMRHMSSCSGDHRRDFGHGHTGYHEKEFPSAERWKQASGTPGNDARGMRKESTHNWRTAPSGGALMSTGLTWKSQGVSKEEEEQDGSRKGEVLQRIVDSLVVAAYESGSMDNIAAIVVNLTALKEMHDERDGSEGSRLLGAKALSENPDAVLTWRSLKGGVATYGRSCAKFIRPSSLDSEVSKGREKTRDDGQVGSNNLPREKSWGVVAEVNNHLTEALTVAGGGKMSREEYAAEKEHQQLKGVGPKGGRDGPVKAVQEHGVVKSTAEAIVPGTLVTAESSKHIYQLIERIGKKKVAPSGQSVKSIATHVRGLESSGGIARWRTVRGSPPQKMLAGSVSETADGTPHKEGLIKLYEEHLICSGEYFASPPVDKICSLPEGFHMFINLITSVPLQQHPFTTVVFDDDGVYNEYKSSPGSEGIRHFSVHGHGRYILKENFARGAFGEVWLAVCRERSSESEGMSGQKRQTSKHSAGEDAHHDREQLCQGEKTYVLKRIMVEKGEDVRLSGLREKHFGELFQNATMVMLRKSRVTTATVRMNQQPDSKGGKGRIQVVLGVDGRHDRSHSFDSNQVRKNQANRDEIRMDAYGDLDNEALGFGGSCMMQPKKGKVEAQFPRELKMSFQKRSRRRTVKVAPGNWKSSDGDKTDDLRGRAHLGQGMWALQHIRQCQRELTLGALKVEACDSCKLMSLDAFEAQQWCGDSAEDTDGCGLHYYDASKPHAMRGWDVQIAGDGRLMRSAGKIMEKKADEMFPFLEHGQLGQVWTLGGQSSRSSLPPSRIVAFGKDAAAYEQDSENTLPYNDGDDADDADDDGNGDGSKHRTNAEVLREDEEEFRLYKRGGVDKRQSQSQFDGLENIARYVESFEVNKGRELWLVFANEGKSLSKLLYTSKEGGKQEEGNNNNQANADEGGREKEKSTEESYTQEQQDDAFRASEVKASYKLVEPSAWWRWLKTDPAGHLEMKSIIRQLLLAVKACHSLNVTHRDIKPENMLIRGYQEVHSNMEEQDGSSADSQTEEAACDGGSTLPHNRTDDVGSGDRDQDAERDRKNAAVVDLKLNITVRIADFGSAVDEYSLRHLYGSAGPSRVQETAEYSPPEALFGNYWLQSKRERRPKYDIWSVGVVVLELLLGTPHVFHISSRTRALLDQRLGVWDEAAKEMAYLLRAFLELCILSPVKVHGDESYFVSPTSNLSSPTNSTAFPPNRTTSHYSCNSCCI</sequence>
<keyword evidence="8" id="KW-0464">Manganese</keyword>
<feature type="compositionally biased region" description="Acidic residues" evidence="10">
    <location>
        <begin position="1753"/>
        <end position="1765"/>
    </location>
</feature>
<feature type="compositionally biased region" description="Basic and acidic residues" evidence="10">
    <location>
        <begin position="1132"/>
        <end position="1144"/>
    </location>
</feature>
<feature type="domain" description="Protein kinase" evidence="12">
    <location>
        <begin position="1700"/>
        <end position="2167"/>
    </location>
</feature>
<evidence type="ECO:0000313" key="15">
    <source>
        <dbReference type="Proteomes" id="UP000265515"/>
    </source>
</evidence>
<dbReference type="EC" id="3.1.3.16" evidence="3"/>
<dbReference type="Gene3D" id="1.10.510.10">
    <property type="entry name" value="Transferase(Phosphotransferase) domain 1"/>
    <property type="match status" value="1"/>
</dbReference>
<dbReference type="SMART" id="SM00220">
    <property type="entry name" value="S_TKc"/>
    <property type="match status" value="1"/>
</dbReference>
<feature type="region of interest" description="Disordered" evidence="10">
    <location>
        <begin position="1953"/>
        <end position="1998"/>
    </location>
</feature>
<feature type="chain" id="PRO_5017392551" description="protein-serine/threonine phosphatase" evidence="11">
    <location>
        <begin position="29"/>
        <end position="2167"/>
    </location>
</feature>
<evidence type="ECO:0000259" key="13">
    <source>
        <dbReference type="PROSITE" id="PS51746"/>
    </source>
</evidence>
<evidence type="ECO:0000256" key="8">
    <source>
        <dbReference type="ARBA" id="ARBA00023211"/>
    </source>
</evidence>
<feature type="compositionally biased region" description="Basic and acidic residues" evidence="10">
    <location>
        <begin position="970"/>
        <end position="987"/>
    </location>
</feature>
<accession>A0A388KEE7</accession>
<feature type="compositionally biased region" description="Basic and acidic residues" evidence="10">
    <location>
        <begin position="1860"/>
        <end position="1870"/>
    </location>
</feature>
<feature type="region of interest" description="Disordered" evidence="10">
    <location>
        <begin position="1128"/>
        <end position="1154"/>
    </location>
</feature>
<gene>
    <name evidence="14" type="ORF">CBR_g2972</name>
</gene>
<dbReference type="InterPro" id="IPR001932">
    <property type="entry name" value="PPM-type_phosphatase-like_dom"/>
</dbReference>
<proteinExistence type="inferred from homology"/>
<feature type="region of interest" description="Disordered" evidence="10">
    <location>
        <begin position="1843"/>
        <end position="1881"/>
    </location>
</feature>
<dbReference type="OrthoDB" id="10264738at2759"/>
<feature type="compositionally biased region" description="Basic and acidic residues" evidence="10">
    <location>
        <begin position="1980"/>
        <end position="1998"/>
    </location>
</feature>
<dbReference type="InterPro" id="IPR011009">
    <property type="entry name" value="Kinase-like_dom_sf"/>
</dbReference>
<comment type="cofactor">
    <cofactor evidence="2">
        <name>Mg(2+)</name>
        <dbReference type="ChEBI" id="CHEBI:18420"/>
    </cofactor>
</comment>
<reference evidence="14 15" key="1">
    <citation type="journal article" date="2018" name="Cell">
        <title>The Chara Genome: Secondary Complexity and Implications for Plant Terrestrialization.</title>
        <authorList>
            <person name="Nishiyama T."/>
            <person name="Sakayama H."/>
            <person name="Vries J.D."/>
            <person name="Buschmann H."/>
            <person name="Saint-Marcoux D."/>
            <person name="Ullrich K.K."/>
            <person name="Haas F.B."/>
            <person name="Vanderstraeten L."/>
            <person name="Becker D."/>
            <person name="Lang D."/>
            <person name="Vosolsobe S."/>
            <person name="Rombauts S."/>
            <person name="Wilhelmsson P.K.I."/>
            <person name="Janitza P."/>
            <person name="Kern R."/>
            <person name="Heyl A."/>
            <person name="Rumpler F."/>
            <person name="Villalobos L.I.A.C."/>
            <person name="Clay J.M."/>
            <person name="Skokan R."/>
            <person name="Toyoda A."/>
            <person name="Suzuki Y."/>
            <person name="Kagoshima H."/>
            <person name="Schijlen E."/>
            <person name="Tajeshwar N."/>
            <person name="Catarino B."/>
            <person name="Hetherington A.J."/>
            <person name="Saltykova A."/>
            <person name="Bonnot C."/>
            <person name="Breuninger H."/>
            <person name="Symeonidi A."/>
            <person name="Radhakrishnan G.V."/>
            <person name="Van Nieuwerburgh F."/>
            <person name="Deforce D."/>
            <person name="Chang C."/>
            <person name="Karol K.G."/>
            <person name="Hedrich R."/>
            <person name="Ulvskov P."/>
            <person name="Glockner G."/>
            <person name="Delwiche C.F."/>
            <person name="Petrasek J."/>
            <person name="Van de Peer Y."/>
            <person name="Friml J."/>
            <person name="Beilby M."/>
            <person name="Dolan L."/>
            <person name="Kohara Y."/>
            <person name="Sugano S."/>
            <person name="Fujiyama A."/>
            <person name="Delaux P.-M."/>
            <person name="Quint M."/>
            <person name="TheiBen G."/>
            <person name="Hagemann M."/>
            <person name="Harholt J."/>
            <person name="Dunand C."/>
            <person name="Zachgo S."/>
            <person name="Langdale J."/>
            <person name="Maumus F."/>
            <person name="Straeten D.V.D."/>
            <person name="Gould S.B."/>
            <person name="Rensing S.A."/>
        </authorList>
    </citation>
    <scope>NUCLEOTIDE SEQUENCE [LARGE SCALE GENOMIC DNA]</scope>
    <source>
        <strain evidence="14 15">S276</strain>
    </source>
</reference>
<comment type="caution">
    <text evidence="14">The sequence shown here is derived from an EMBL/GenBank/DDBJ whole genome shotgun (WGS) entry which is preliminary data.</text>
</comment>
<evidence type="ECO:0000259" key="12">
    <source>
        <dbReference type="PROSITE" id="PS50011"/>
    </source>
</evidence>
<evidence type="ECO:0000313" key="14">
    <source>
        <dbReference type="EMBL" id="GBG68428.1"/>
    </source>
</evidence>
<evidence type="ECO:0000256" key="7">
    <source>
        <dbReference type="ARBA" id="ARBA00022912"/>
    </source>
</evidence>
<feature type="region of interest" description="Disordered" evidence="10">
    <location>
        <begin position="633"/>
        <end position="656"/>
    </location>
</feature>
<dbReference type="PROSITE" id="PS51746">
    <property type="entry name" value="PPM_2"/>
    <property type="match status" value="1"/>
</dbReference>
<dbReference type="InterPro" id="IPR015655">
    <property type="entry name" value="PP2C"/>
</dbReference>
<evidence type="ECO:0000256" key="4">
    <source>
        <dbReference type="ARBA" id="ARBA00022723"/>
    </source>
</evidence>
<keyword evidence="5 9" id="KW-0378">Hydrolase</keyword>
<keyword evidence="6" id="KW-0460">Magnesium</keyword>
<evidence type="ECO:0000256" key="5">
    <source>
        <dbReference type="ARBA" id="ARBA00022801"/>
    </source>
</evidence>
<dbReference type="SUPFAM" id="SSF81606">
    <property type="entry name" value="PP2C-like"/>
    <property type="match status" value="1"/>
</dbReference>
<dbReference type="PROSITE" id="PS01032">
    <property type="entry name" value="PPM_1"/>
    <property type="match status" value="1"/>
</dbReference>
<dbReference type="CDD" id="cd00143">
    <property type="entry name" value="PP2Cc"/>
    <property type="match status" value="1"/>
</dbReference>
<dbReference type="Pfam" id="PF00069">
    <property type="entry name" value="Pkinase"/>
    <property type="match status" value="2"/>
</dbReference>
<organism evidence="14 15">
    <name type="scientific">Chara braunii</name>
    <name type="common">Braun's stonewort</name>
    <dbReference type="NCBI Taxonomy" id="69332"/>
    <lineage>
        <taxon>Eukaryota</taxon>
        <taxon>Viridiplantae</taxon>
        <taxon>Streptophyta</taxon>
        <taxon>Charophyceae</taxon>
        <taxon>Charales</taxon>
        <taxon>Characeae</taxon>
        <taxon>Chara</taxon>
    </lineage>
</organism>
<evidence type="ECO:0000256" key="1">
    <source>
        <dbReference type="ARBA" id="ARBA00001936"/>
    </source>
</evidence>
<protein>
    <recommendedName>
        <fullName evidence="3">protein-serine/threonine phosphatase</fullName>
        <ecNumber evidence="3">3.1.3.16</ecNumber>
    </recommendedName>
</protein>
<dbReference type="GO" id="GO:0004722">
    <property type="term" value="F:protein serine/threonine phosphatase activity"/>
    <property type="evidence" value="ECO:0007669"/>
    <property type="project" value="UniProtKB-EC"/>
</dbReference>
<dbReference type="InterPro" id="IPR008271">
    <property type="entry name" value="Ser/Thr_kinase_AS"/>
</dbReference>
<dbReference type="PANTHER" id="PTHR47992">
    <property type="entry name" value="PROTEIN PHOSPHATASE"/>
    <property type="match status" value="1"/>
</dbReference>
<evidence type="ECO:0000256" key="3">
    <source>
        <dbReference type="ARBA" id="ARBA00013081"/>
    </source>
</evidence>
<feature type="compositionally biased region" description="Basic and acidic residues" evidence="10">
    <location>
        <begin position="1768"/>
        <end position="1778"/>
    </location>
</feature>
<feature type="domain" description="PPM-type phosphatase" evidence="13">
    <location>
        <begin position="133"/>
        <end position="1072"/>
    </location>
</feature>
<dbReference type="SUPFAM" id="SSF56112">
    <property type="entry name" value="Protein kinase-like (PK-like)"/>
    <property type="match status" value="1"/>
</dbReference>
<evidence type="ECO:0000256" key="10">
    <source>
        <dbReference type="SAM" id="MobiDB-lite"/>
    </source>
</evidence>
<dbReference type="InterPro" id="IPR036457">
    <property type="entry name" value="PPM-type-like_dom_sf"/>
</dbReference>
<dbReference type="PROSITE" id="PS00108">
    <property type="entry name" value="PROTEIN_KINASE_ST"/>
    <property type="match status" value="1"/>
</dbReference>
<keyword evidence="7 9" id="KW-0904">Protein phosphatase</keyword>
<feature type="compositionally biased region" description="Basic and acidic residues" evidence="10">
    <location>
        <begin position="300"/>
        <end position="314"/>
    </location>
</feature>
<name>A0A388KEE7_CHABU</name>
<keyword evidence="4" id="KW-0479">Metal-binding</keyword>
<feature type="region of interest" description="Disordered" evidence="10">
    <location>
        <begin position="1410"/>
        <end position="1435"/>
    </location>
</feature>
<dbReference type="Gramene" id="GBG68428">
    <property type="protein sequence ID" value="GBG68428"/>
    <property type="gene ID" value="CBR_g2972"/>
</dbReference>
<comment type="cofactor">
    <cofactor evidence="1">
        <name>Mn(2+)</name>
        <dbReference type="ChEBI" id="CHEBI:29035"/>
    </cofactor>
</comment>
<evidence type="ECO:0000256" key="2">
    <source>
        <dbReference type="ARBA" id="ARBA00001946"/>
    </source>
</evidence>
<dbReference type="GO" id="GO:0004672">
    <property type="term" value="F:protein kinase activity"/>
    <property type="evidence" value="ECO:0007669"/>
    <property type="project" value="InterPro"/>
</dbReference>
<feature type="signal peptide" evidence="11">
    <location>
        <begin position="1"/>
        <end position="28"/>
    </location>
</feature>
<dbReference type="InterPro" id="IPR000222">
    <property type="entry name" value="PP2C_BS"/>
</dbReference>
<dbReference type="Pfam" id="PF00481">
    <property type="entry name" value="PP2C"/>
    <property type="match status" value="3"/>
</dbReference>
<dbReference type="GO" id="GO:0046872">
    <property type="term" value="F:metal ion binding"/>
    <property type="evidence" value="ECO:0007669"/>
    <property type="project" value="UniProtKB-KW"/>
</dbReference>
<dbReference type="GO" id="GO:0005524">
    <property type="term" value="F:ATP binding"/>
    <property type="evidence" value="ECO:0007669"/>
    <property type="project" value="InterPro"/>
</dbReference>
<feature type="region of interest" description="Disordered" evidence="10">
    <location>
        <begin position="1746"/>
        <end position="1778"/>
    </location>
</feature>
<feature type="compositionally biased region" description="Polar residues" evidence="10">
    <location>
        <begin position="637"/>
        <end position="651"/>
    </location>
</feature>
<keyword evidence="15" id="KW-1185">Reference proteome</keyword>
<dbReference type="EMBL" id="BFEA01000100">
    <property type="protein sequence ID" value="GBG68428.1"/>
    <property type="molecule type" value="Genomic_DNA"/>
</dbReference>
<evidence type="ECO:0000256" key="6">
    <source>
        <dbReference type="ARBA" id="ARBA00022842"/>
    </source>
</evidence>
<dbReference type="Gene3D" id="3.60.40.10">
    <property type="entry name" value="PPM-type phosphatase domain"/>
    <property type="match status" value="2"/>
</dbReference>
<evidence type="ECO:0000256" key="11">
    <source>
        <dbReference type="SAM" id="SignalP"/>
    </source>
</evidence>
<feature type="region of interest" description="Disordered" evidence="10">
    <location>
        <begin position="709"/>
        <end position="733"/>
    </location>
</feature>
<feature type="compositionally biased region" description="Low complexity" evidence="10">
    <location>
        <begin position="1850"/>
        <end position="1859"/>
    </location>
</feature>
<comment type="similarity">
    <text evidence="9">Belongs to the PP2C family.</text>
</comment>
<dbReference type="Proteomes" id="UP000265515">
    <property type="component" value="Unassembled WGS sequence"/>
</dbReference>
<feature type="region of interest" description="Disordered" evidence="10">
    <location>
        <begin position="970"/>
        <end position="1020"/>
    </location>
</feature>
<keyword evidence="11" id="KW-0732">Signal</keyword>
<feature type="region of interest" description="Disordered" evidence="10">
    <location>
        <begin position="1576"/>
        <end position="1597"/>
    </location>
</feature>
<feature type="compositionally biased region" description="Basic and acidic residues" evidence="10">
    <location>
        <begin position="1424"/>
        <end position="1435"/>
    </location>
</feature>
<dbReference type="InterPro" id="IPR000719">
    <property type="entry name" value="Prot_kinase_dom"/>
</dbReference>
<dbReference type="SMART" id="SM00332">
    <property type="entry name" value="PP2Cc"/>
    <property type="match status" value="1"/>
</dbReference>